<dbReference type="VEuPathDB" id="AmoebaDB:KM1_194570"/>
<name>A0A5K1VJH0_ENTHI</name>
<dbReference type="Proteomes" id="UP000078387">
    <property type="component" value="Unassembled WGS sequence"/>
</dbReference>
<dbReference type="AlphaFoldDB" id="A0A5K1VJH0"/>
<dbReference type="VEuPathDB" id="AmoebaDB:EHI7A_113700"/>
<sequence>MSDISPFGQRCARCKDFLTTRDYLRDNIYCTKCKIEIEAEEFNQLPRTKRRSSRIREHRLKAAEMLMKEELINKPIVTRKDEKELKNTQIVVESTEEQACFVKQPEEDFISVIETELLPQEEDRDNKRYILINKRNTDISGTTPKYEKKQSKSRSLQCQ</sequence>
<evidence type="ECO:0000256" key="1">
    <source>
        <dbReference type="SAM" id="MobiDB-lite"/>
    </source>
</evidence>
<dbReference type="OMA" id="SKCKIEI"/>
<comment type="caution">
    <text evidence="2">The sequence shown here is derived from an EMBL/GenBank/DDBJ whole genome shotgun (WGS) entry which is preliminary data.</text>
</comment>
<evidence type="ECO:0000313" key="2">
    <source>
        <dbReference type="EMBL" id="GAT97537.1"/>
    </source>
</evidence>
<dbReference type="VEuPathDB" id="AmoebaDB:EHI8A_123490"/>
<dbReference type="EMBL" id="BDEQ01000001">
    <property type="protein sequence ID" value="GAT97537.1"/>
    <property type="molecule type" value="Genomic_DNA"/>
</dbReference>
<gene>
    <name evidence="2" type="ORF">CL6EHI_200060</name>
</gene>
<accession>A0A5K1VJH0</accession>
<organism evidence="2 3">
    <name type="scientific">Entamoeba histolytica</name>
    <dbReference type="NCBI Taxonomy" id="5759"/>
    <lineage>
        <taxon>Eukaryota</taxon>
        <taxon>Amoebozoa</taxon>
        <taxon>Evosea</taxon>
        <taxon>Archamoebae</taxon>
        <taxon>Mastigamoebida</taxon>
        <taxon>Entamoebidae</taxon>
        <taxon>Entamoeba</taxon>
    </lineage>
</organism>
<dbReference type="VEuPathDB" id="AmoebaDB:EHI_200060"/>
<feature type="region of interest" description="Disordered" evidence="1">
    <location>
        <begin position="139"/>
        <end position="159"/>
    </location>
</feature>
<reference evidence="2 3" key="1">
    <citation type="submission" date="2016-05" db="EMBL/GenBank/DDBJ databases">
        <title>First whole genome sequencing of Entamoeba histolytica HM1:IMSS-clone-6.</title>
        <authorList>
            <person name="Mukherjee Avik.K."/>
            <person name="Izumyama S."/>
            <person name="Nakada-Tsukui K."/>
            <person name="Nozaki T."/>
        </authorList>
    </citation>
    <scope>NUCLEOTIDE SEQUENCE [LARGE SCALE GENOMIC DNA]</scope>
    <source>
        <strain evidence="2 3">HM1:IMSS clone 6</strain>
    </source>
</reference>
<evidence type="ECO:0000313" key="3">
    <source>
        <dbReference type="Proteomes" id="UP000078387"/>
    </source>
</evidence>
<protein>
    <submittedName>
        <fullName evidence="2">Uncharacterized protein</fullName>
    </submittedName>
</protein>
<dbReference type="VEuPathDB" id="AmoebaDB:EHI5A_160710"/>
<proteinExistence type="predicted"/>